<accession>A0A9P9G890</accession>
<keyword evidence="5" id="KW-1185">Reference proteome</keyword>
<keyword evidence="2" id="KW-0479">Metal-binding</keyword>
<gene>
    <name evidence="4" type="ORF">B0J15DRAFT_571512</name>
</gene>
<name>A0A9P9G890_FUSSL</name>
<dbReference type="AlphaFoldDB" id="A0A9P9G890"/>
<comment type="caution">
    <text evidence="4">The sequence shown here is derived from an EMBL/GenBank/DDBJ whole genome shotgun (WGS) entry which is preliminary data.</text>
</comment>
<dbReference type="GO" id="GO:0046872">
    <property type="term" value="F:metal ion binding"/>
    <property type="evidence" value="ECO:0007669"/>
    <property type="project" value="UniProtKB-KW"/>
</dbReference>
<sequence>MFETRLPTNINDADLDPGMKVPPVAKDEITGSTPILIRPELWHLTQRTSSSLSALKSKRGMDLVEALKLCRETTRRLKLDYFNKCDSGTPGQLFLKHSIRLVLAKHELTLSYRIVYSGGSSEDPPAKTHVEWLVDSASSILNQCVELLTEPSFHQWPCQLRGSVPWHALSIVLTHLFSQLREPTLDHAWAAVENHLARVPREAKDDPLWKPVSKLLHQARKLRAEQGTQAARPELAARLPETVPHLGSIEGLAEISPWSVAAG</sequence>
<organism evidence="4 5">
    <name type="scientific">Fusarium solani</name>
    <name type="common">Filamentous fungus</name>
    <dbReference type="NCBI Taxonomy" id="169388"/>
    <lineage>
        <taxon>Eukaryota</taxon>
        <taxon>Fungi</taxon>
        <taxon>Dikarya</taxon>
        <taxon>Ascomycota</taxon>
        <taxon>Pezizomycotina</taxon>
        <taxon>Sordariomycetes</taxon>
        <taxon>Hypocreomycetidae</taxon>
        <taxon>Hypocreales</taxon>
        <taxon>Nectriaceae</taxon>
        <taxon>Fusarium</taxon>
        <taxon>Fusarium solani species complex</taxon>
    </lineage>
</organism>
<evidence type="ECO:0000313" key="4">
    <source>
        <dbReference type="EMBL" id="KAH7234361.1"/>
    </source>
</evidence>
<evidence type="ECO:0000256" key="3">
    <source>
        <dbReference type="ARBA" id="ARBA00023242"/>
    </source>
</evidence>
<dbReference type="PANTHER" id="PTHR31001:SF50">
    <property type="entry name" value="ZN(II)2CYS6 TRANSCRIPTION FACTOR (EUROFUNG)"/>
    <property type="match status" value="1"/>
</dbReference>
<protein>
    <submittedName>
        <fullName evidence="4">Uncharacterized protein</fullName>
    </submittedName>
</protein>
<reference evidence="4" key="1">
    <citation type="journal article" date="2021" name="Nat. Commun.">
        <title>Genetic determinants of endophytism in the Arabidopsis root mycobiome.</title>
        <authorList>
            <person name="Mesny F."/>
            <person name="Miyauchi S."/>
            <person name="Thiergart T."/>
            <person name="Pickel B."/>
            <person name="Atanasova L."/>
            <person name="Karlsson M."/>
            <person name="Huettel B."/>
            <person name="Barry K.W."/>
            <person name="Haridas S."/>
            <person name="Chen C."/>
            <person name="Bauer D."/>
            <person name="Andreopoulos W."/>
            <person name="Pangilinan J."/>
            <person name="LaButti K."/>
            <person name="Riley R."/>
            <person name="Lipzen A."/>
            <person name="Clum A."/>
            <person name="Drula E."/>
            <person name="Henrissat B."/>
            <person name="Kohler A."/>
            <person name="Grigoriev I.V."/>
            <person name="Martin F.M."/>
            <person name="Hacquard S."/>
        </authorList>
    </citation>
    <scope>NUCLEOTIDE SEQUENCE</scope>
    <source>
        <strain evidence="4">FSSC 5 MPI-SDFR-AT-0091</strain>
    </source>
</reference>
<keyword evidence="3" id="KW-0539">Nucleus</keyword>
<proteinExistence type="predicted"/>
<comment type="subcellular location">
    <subcellularLocation>
        <location evidence="1">Nucleus</location>
    </subcellularLocation>
</comment>
<dbReference type="PANTHER" id="PTHR31001">
    <property type="entry name" value="UNCHARACTERIZED TRANSCRIPTIONAL REGULATORY PROTEIN"/>
    <property type="match status" value="1"/>
</dbReference>
<evidence type="ECO:0000313" key="5">
    <source>
        <dbReference type="Proteomes" id="UP000736672"/>
    </source>
</evidence>
<evidence type="ECO:0000256" key="1">
    <source>
        <dbReference type="ARBA" id="ARBA00004123"/>
    </source>
</evidence>
<dbReference type="GO" id="GO:0005634">
    <property type="term" value="C:nucleus"/>
    <property type="evidence" value="ECO:0007669"/>
    <property type="project" value="UniProtKB-SubCell"/>
</dbReference>
<dbReference type="OrthoDB" id="435881at2759"/>
<dbReference type="Proteomes" id="UP000736672">
    <property type="component" value="Unassembled WGS sequence"/>
</dbReference>
<evidence type="ECO:0000256" key="2">
    <source>
        <dbReference type="ARBA" id="ARBA00022723"/>
    </source>
</evidence>
<dbReference type="EMBL" id="JAGTJS010000026">
    <property type="protein sequence ID" value="KAH7234361.1"/>
    <property type="molecule type" value="Genomic_DNA"/>
</dbReference>
<dbReference type="InterPro" id="IPR050613">
    <property type="entry name" value="Sec_Metabolite_Reg"/>
</dbReference>